<gene>
    <name evidence="3" type="ORF">A5636_14095</name>
</gene>
<evidence type="ECO:0000313" key="4">
    <source>
        <dbReference type="Proteomes" id="UP000093629"/>
    </source>
</evidence>
<dbReference type="SUPFAM" id="SSF140459">
    <property type="entry name" value="PE/PPE dimer-like"/>
    <property type="match status" value="1"/>
</dbReference>
<comment type="caution">
    <text evidence="3">The sequence shown here is derived from an EMBL/GenBank/DDBJ whole genome shotgun (WGS) entry which is preliminary data.</text>
</comment>
<dbReference type="Pfam" id="PF00934">
    <property type="entry name" value="PE"/>
    <property type="match status" value="1"/>
</dbReference>
<dbReference type="RefSeq" id="WP_065160853.1">
    <property type="nucleotide sequence ID" value="NZ_LZLQ01000141.1"/>
</dbReference>
<proteinExistence type="predicted"/>
<dbReference type="InterPro" id="IPR038332">
    <property type="entry name" value="PPE_sf"/>
</dbReference>
<evidence type="ECO:0000259" key="2">
    <source>
        <dbReference type="Pfam" id="PF00934"/>
    </source>
</evidence>
<feature type="compositionally biased region" description="Low complexity" evidence="1">
    <location>
        <begin position="272"/>
        <end position="302"/>
    </location>
</feature>
<name>A0A1A3MQJ6_MYCAS</name>
<evidence type="ECO:0000256" key="1">
    <source>
        <dbReference type="SAM" id="MobiDB-lite"/>
    </source>
</evidence>
<dbReference type="InterPro" id="IPR000084">
    <property type="entry name" value="PE-PGRS_N"/>
</dbReference>
<reference evidence="3 4" key="1">
    <citation type="submission" date="2016-06" db="EMBL/GenBank/DDBJ databases">
        <authorList>
            <person name="Kjaerup R.B."/>
            <person name="Dalgaard T.S."/>
            <person name="Juul-Madsen H.R."/>
        </authorList>
    </citation>
    <scope>NUCLEOTIDE SEQUENCE [LARGE SCALE GENOMIC DNA]</scope>
    <source>
        <strain evidence="3 4">1245139.5</strain>
    </source>
</reference>
<dbReference type="Proteomes" id="UP000093629">
    <property type="component" value="Unassembled WGS sequence"/>
</dbReference>
<feature type="region of interest" description="Disordered" evidence="1">
    <location>
        <begin position="230"/>
        <end position="302"/>
    </location>
</feature>
<evidence type="ECO:0000313" key="3">
    <source>
        <dbReference type="EMBL" id="OBK11049.1"/>
    </source>
</evidence>
<accession>A0A1A3MQJ6</accession>
<dbReference type="AlphaFoldDB" id="A0A1A3MQJ6"/>
<dbReference type="EMBL" id="LZLQ01000141">
    <property type="protein sequence ID" value="OBK11049.1"/>
    <property type="molecule type" value="Genomic_DNA"/>
</dbReference>
<organism evidence="3 4">
    <name type="scientific">Mycobacterium asiaticum</name>
    <dbReference type="NCBI Taxonomy" id="1790"/>
    <lineage>
        <taxon>Bacteria</taxon>
        <taxon>Bacillati</taxon>
        <taxon>Actinomycetota</taxon>
        <taxon>Actinomycetes</taxon>
        <taxon>Mycobacteriales</taxon>
        <taxon>Mycobacteriaceae</taxon>
        <taxon>Mycobacterium</taxon>
    </lineage>
</organism>
<sequence>MSFFNAVPDAVQLAAADLAGIGSTIKGANATAAVSTTAIPAAASDQVSAAVAALYSGYARGYQALGTQVAAFHEQFVRALGASASTYALAEAANAAAVQNPLQHLAQLVNAPIEAAAGHPAVASDGGAGGEHREWIGVNGVVGGSGAPADSAAAGGLPGSGGSVLGNATGSDGSGYVGAVGMSALPSDAGHSGGALFGVRASGGGLRAHADATDGPGDGGLLGDLILRHGADSQADGTPETKDRGNRGGRRAAPSGSPFRITRSWPDRWLSNTLRRNGTGTTVVGQTRQAPEAAQALSAAGT</sequence>
<dbReference type="Gene3D" id="1.10.287.850">
    <property type="entry name" value="HP0062-like domain"/>
    <property type="match status" value="1"/>
</dbReference>
<protein>
    <recommendedName>
        <fullName evidence="2">PE domain-containing protein</fullName>
    </recommendedName>
</protein>
<keyword evidence="4" id="KW-1185">Reference proteome</keyword>
<feature type="domain" description="PE" evidence="2">
    <location>
        <begin position="5"/>
        <end position="94"/>
    </location>
</feature>